<dbReference type="EMBL" id="CP146275">
    <property type="protein sequence ID" value="WWT32850.1"/>
    <property type="molecule type" value="Genomic_DNA"/>
</dbReference>
<dbReference type="InterPro" id="IPR057326">
    <property type="entry name" value="KR_dom"/>
</dbReference>
<evidence type="ECO:0000313" key="6">
    <source>
        <dbReference type="Proteomes" id="UP001369958"/>
    </source>
</evidence>
<dbReference type="Pfam" id="PF00106">
    <property type="entry name" value="adh_short"/>
    <property type="match status" value="1"/>
</dbReference>
<dbReference type="SMART" id="SM00822">
    <property type="entry name" value="PKS_KR"/>
    <property type="match status" value="1"/>
</dbReference>
<feature type="domain" description="Ketoreductase" evidence="4">
    <location>
        <begin position="11"/>
        <end position="191"/>
    </location>
</feature>
<reference evidence="5 6" key="1">
    <citation type="submission" date="2024-02" db="EMBL/GenBank/DDBJ databases">
        <title>Complete genome sequence of Pelagibacterium nitratireducens ZH15.</title>
        <authorList>
            <person name="Zhao L.H."/>
        </authorList>
    </citation>
    <scope>NUCLEOTIDE SEQUENCE [LARGE SCALE GENOMIC DNA]</scope>
    <source>
        <strain evidence="5 6">ZH15</strain>
    </source>
</reference>
<gene>
    <name evidence="5" type="ORF">V6617_17880</name>
</gene>
<keyword evidence="6" id="KW-1185">Reference proteome</keyword>
<dbReference type="PRINTS" id="PR00081">
    <property type="entry name" value="GDHRDH"/>
</dbReference>
<evidence type="ECO:0000313" key="5">
    <source>
        <dbReference type="EMBL" id="WWT32850.1"/>
    </source>
</evidence>
<dbReference type="PANTHER" id="PTHR44196:SF1">
    <property type="entry name" value="DEHYDROGENASE_REDUCTASE SDR FAMILY MEMBER 7B"/>
    <property type="match status" value="1"/>
</dbReference>
<dbReference type="PROSITE" id="PS00061">
    <property type="entry name" value="ADH_SHORT"/>
    <property type="match status" value="1"/>
</dbReference>
<dbReference type="Gene3D" id="3.40.50.720">
    <property type="entry name" value="NAD(P)-binding Rossmann-like Domain"/>
    <property type="match status" value="1"/>
</dbReference>
<dbReference type="InterPro" id="IPR020904">
    <property type="entry name" value="Sc_DH/Rdtase_CS"/>
</dbReference>
<keyword evidence="2" id="KW-0560">Oxidoreductase</keyword>
<organism evidence="5 6">
    <name type="scientific">Pelagibacterium nitratireducens</name>
    <dbReference type="NCBI Taxonomy" id="1046114"/>
    <lineage>
        <taxon>Bacteria</taxon>
        <taxon>Pseudomonadati</taxon>
        <taxon>Pseudomonadota</taxon>
        <taxon>Alphaproteobacteria</taxon>
        <taxon>Hyphomicrobiales</taxon>
        <taxon>Devosiaceae</taxon>
        <taxon>Pelagibacterium</taxon>
    </lineage>
</organism>
<comment type="similarity">
    <text evidence="1 3">Belongs to the short-chain dehydrogenases/reductases (SDR) family.</text>
</comment>
<sequence length="255" mass="27512">MKGAQMKLSGRTILITGGSSGIGYEFATQLLARGNRVIVTGRNQAAMDKAKAQLPQLETIRSDVDDVAAIRALCDDLITRFPKLDTLINNAGIMRIIKLGEGIDLDELTDEVDINLNGTMRMTELLLPHLKRHRNGLIVNVSSGLAFVPMPISPAYSAAKAGVHAYTRCLRAQMADTALTVVELAPPLTETPLYQAEFSRRMNGQRGMPVVTLVKKAIAGIEAGKTEIRPGQANALKIASRIAPGLIFRALSRVT</sequence>
<dbReference type="InterPro" id="IPR002347">
    <property type="entry name" value="SDR_fam"/>
</dbReference>
<evidence type="ECO:0000256" key="3">
    <source>
        <dbReference type="RuleBase" id="RU000363"/>
    </source>
</evidence>
<dbReference type="PANTHER" id="PTHR44196">
    <property type="entry name" value="DEHYDROGENASE/REDUCTASE SDR FAMILY MEMBER 7B"/>
    <property type="match status" value="1"/>
</dbReference>
<name>A0ABZ2HZK9_9HYPH</name>
<dbReference type="RefSeq" id="WP_338608272.1">
    <property type="nucleotide sequence ID" value="NZ_CP146275.1"/>
</dbReference>
<evidence type="ECO:0000259" key="4">
    <source>
        <dbReference type="SMART" id="SM00822"/>
    </source>
</evidence>
<evidence type="ECO:0000256" key="1">
    <source>
        <dbReference type="ARBA" id="ARBA00006484"/>
    </source>
</evidence>
<dbReference type="PRINTS" id="PR00080">
    <property type="entry name" value="SDRFAMILY"/>
</dbReference>
<proteinExistence type="inferred from homology"/>
<evidence type="ECO:0000256" key="2">
    <source>
        <dbReference type="ARBA" id="ARBA00023002"/>
    </source>
</evidence>
<protein>
    <submittedName>
        <fullName evidence="5">SDR family NAD(P)-dependent oxidoreductase</fullName>
    </submittedName>
</protein>
<dbReference type="Proteomes" id="UP001369958">
    <property type="component" value="Chromosome"/>
</dbReference>
<dbReference type="InterPro" id="IPR036291">
    <property type="entry name" value="NAD(P)-bd_dom_sf"/>
</dbReference>
<dbReference type="SUPFAM" id="SSF51735">
    <property type="entry name" value="NAD(P)-binding Rossmann-fold domains"/>
    <property type="match status" value="1"/>
</dbReference>
<accession>A0ABZ2HZK9</accession>